<name>A0A0D2AL51_9PEZI</name>
<evidence type="ECO:0008006" key="4">
    <source>
        <dbReference type="Google" id="ProtNLM"/>
    </source>
</evidence>
<dbReference type="InterPro" id="IPR009291">
    <property type="entry name" value="Vps62"/>
</dbReference>
<dbReference type="GO" id="GO:0006623">
    <property type="term" value="P:protein targeting to vacuole"/>
    <property type="evidence" value="ECO:0007669"/>
    <property type="project" value="TreeGrafter"/>
</dbReference>
<dbReference type="EMBL" id="KN847532">
    <property type="protein sequence ID" value="KIW07488.1"/>
    <property type="molecule type" value="Genomic_DNA"/>
</dbReference>
<dbReference type="VEuPathDB" id="FungiDB:PV09_01454"/>
<proteinExistence type="predicted"/>
<sequence>MRLCRASFAMAAVLQCLTSCLTCLKGVKATPIKRAPPSVVQQSNAPPGVPEYVIKYAPLVYMDPTEKYMPADLATHLAHCTPMGNNRAALANLPSPLTLDNLDLLNAFSSDKGKSVYLTSNDDFTKNPPWILGTTPDANGKTENAISSVVIVADKGNGLVDAFYFYFNSFDDGGIVLDQNLGNHVGDWEHNMVRFQNGVPQAIWFSQHSGGQSFTYKAVQKDAAGLRPIDFSANGSHANYGLAGDHDHTIATIIPGLNLPGDGLITDHTGYGALWDPIKSAYWYSYTGPTGSTKDSSPTRFDSQVGTFTAYDNATSPVGWLYFQGRWGDQQLPDSDPRQKSFFGQYKYTTGPNGPAYKNLVRKNVWPGGTGVLSPVLVP</sequence>
<reference evidence="2 3" key="1">
    <citation type="submission" date="2015-01" db="EMBL/GenBank/DDBJ databases">
        <title>The Genome Sequence of Ochroconis gallopava CBS43764.</title>
        <authorList>
            <consortium name="The Broad Institute Genomics Platform"/>
            <person name="Cuomo C."/>
            <person name="de Hoog S."/>
            <person name="Gorbushina A."/>
            <person name="Stielow B."/>
            <person name="Teixiera M."/>
            <person name="Abouelleil A."/>
            <person name="Chapman S.B."/>
            <person name="Priest M."/>
            <person name="Young S.K."/>
            <person name="Wortman J."/>
            <person name="Nusbaum C."/>
            <person name="Birren B."/>
        </authorList>
    </citation>
    <scope>NUCLEOTIDE SEQUENCE [LARGE SCALE GENOMIC DNA]</scope>
    <source>
        <strain evidence="2 3">CBS 43764</strain>
    </source>
</reference>
<dbReference type="InParanoid" id="A0A0D2AL51"/>
<dbReference type="AlphaFoldDB" id="A0A0D2AL51"/>
<protein>
    <recommendedName>
        <fullName evidence="4">Vacuolar protein sorting-associated protein 62</fullName>
    </recommendedName>
</protein>
<feature type="chain" id="PRO_5002238418" description="Vacuolar protein sorting-associated protein 62" evidence="1">
    <location>
        <begin position="30"/>
        <end position="379"/>
    </location>
</feature>
<dbReference type="Pfam" id="PF06101">
    <property type="entry name" value="Vps62"/>
    <property type="match status" value="1"/>
</dbReference>
<dbReference type="GeneID" id="27309427"/>
<dbReference type="GO" id="GO:0000329">
    <property type="term" value="C:fungal-type vacuole membrane"/>
    <property type="evidence" value="ECO:0007669"/>
    <property type="project" value="TreeGrafter"/>
</dbReference>
<keyword evidence="1" id="KW-0732">Signal</keyword>
<feature type="signal peptide" evidence="1">
    <location>
        <begin position="1"/>
        <end position="29"/>
    </location>
</feature>
<dbReference type="InterPro" id="IPR053102">
    <property type="entry name" value="VPS_Associated"/>
</dbReference>
<dbReference type="PANTHER" id="PTHR48220">
    <property type="match status" value="1"/>
</dbReference>
<organism evidence="2 3">
    <name type="scientific">Verruconis gallopava</name>
    <dbReference type="NCBI Taxonomy" id="253628"/>
    <lineage>
        <taxon>Eukaryota</taxon>
        <taxon>Fungi</taxon>
        <taxon>Dikarya</taxon>
        <taxon>Ascomycota</taxon>
        <taxon>Pezizomycotina</taxon>
        <taxon>Dothideomycetes</taxon>
        <taxon>Pleosporomycetidae</taxon>
        <taxon>Venturiales</taxon>
        <taxon>Sympoventuriaceae</taxon>
        <taxon>Verruconis</taxon>
    </lineage>
</organism>
<evidence type="ECO:0000256" key="1">
    <source>
        <dbReference type="SAM" id="SignalP"/>
    </source>
</evidence>
<dbReference type="Proteomes" id="UP000053259">
    <property type="component" value="Unassembled WGS sequence"/>
</dbReference>
<dbReference type="FunCoup" id="A0A0D2AL51">
    <property type="interactions" value="14"/>
</dbReference>
<dbReference type="OrthoDB" id="188042at2759"/>
<accession>A0A0D2AL51</accession>
<dbReference type="STRING" id="253628.A0A0D2AL51"/>
<keyword evidence="3" id="KW-1185">Reference proteome</keyword>
<dbReference type="RefSeq" id="XP_016217357.1">
    <property type="nucleotide sequence ID" value="XM_016354345.1"/>
</dbReference>
<dbReference type="PANTHER" id="PTHR48220:SF1">
    <property type="entry name" value="VACUOLAR PROTEIN SORTING-ASSOCIATED PROTEIN 62-RELATED"/>
    <property type="match status" value="1"/>
</dbReference>
<evidence type="ECO:0000313" key="3">
    <source>
        <dbReference type="Proteomes" id="UP000053259"/>
    </source>
</evidence>
<evidence type="ECO:0000313" key="2">
    <source>
        <dbReference type="EMBL" id="KIW07488.1"/>
    </source>
</evidence>
<gene>
    <name evidence="2" type="ORF">PV09_01454</name>
</gene>